<comment type="caution">
    <text evidence="1">Lacks conserved residue(s) required for the propagation of feature annotation.</text>
</comment>
<gene>
    <name evidence="3" type="ORF">FV139_18355</name>
</gene>
<comment type="caution">
    <text evidence="3">The sequence shown here is derived from an EMBL/GenBank/DDBJ whole genome shotgun (WGS) entry which is preliminary data.</text>
</comment>
<evidence type="ECO:0000313" key="3">
    <source>
        <dbReference type="EMBL" id="TXS90226.1"/>
    </source>
</evidence>
<evidence type="ECO:0000313" key="4">
    <source>
        <dbReference type="Proteomes" id="UP000321039"/>
    </source>
</evidence>
<dbReference type="RefSeq" id="WP_148069941.1">
    <property type="nucleotide sequence ID" value="NZ_VRZA01000008.1"/>
</dbReference>
<dbReference type="InterPro" id="IPR011146">
    <property type="entry name" value="HIT-like"/>
</dbReference>
<dbReference type="SUPFAM" id="SSF54197">
    <property type="entry name" value="HIT-like"/>
    <property type="match status" value="1"/>
</dbReference>
<keyword evidence="4" id="KW-1185">Reference proteome</keyword>
<protein>
    <submittedName>
        <fullName evidence="3">HIT domain-containing protein</fullName>
    </submittedName>
</protein>
<name>A0A5C8ZNY6_9GAMM</name>
<dbReference type="GO" id="GO:0003824">
    <property type="term" value="F:catalytic activity"/>
    <property type="evidence" value="ECO:0007669"/>
    <property type="project" value="InterPro"/>
</dbReference>
<dbReference type="AlphaFoldDB" id="A0A5C8ZNY6"/>
<organism evidence="3 4">
    <name type="scientific">Parahaliea maris</name>
    <dbReference type="NCBI Taxonomy" id="2716870"/>
    <lineage>
        <taxon>Bacteria</taxon>
        <taxon>Pseudomonadati</taxon>
        <taxon>Pseudomonadota</taxon>
        <taxon>Gammaproteobacteria</taxon>
        <taxon>Cellvibrionales</taxon>
        <taxon>Halieaceae</taxon>
        <taxon>Parahaliea</taxon>
    </lineage>
</organism>
<dbReference type="EMBL" id="VRZA01000008">
    <property type="protein sequence ID" value="TXS90226.1"/>
    <property type="molecule type" value="Genomic_DNA"/>
</dbReference>
<dbReference type="InterPro" id="IPR036265">
    <property type="entry name" value="HIT-like_sf"/>
</dbReference>
<evidence type="ECO:0000256" key="1">
    <source>
        <dbReference type="PROSITE-ProRule" id="PRU00464"/>
    </source>
</evidence>
<dbReference type="Gene3D" id="3.30.428.10">
    <property type="entry name" value="HIT-like"/>
    <property type="match status" value="1"/>
</dbReference>
<accession>A0A5C8ZNY6</accession>
<dbReference type="PROSITE" id="PS51084">
    <property type="entry name" value="HIT_2"/>
    <property type="match status" value="1"/>
</dbReference>
<dbReference type="Pfam" id="PF01230">
    <property type="entry name" value="HIT"/>
    <property type="match status" value="1"/>
</dbReference>
<dbReference type="Proteomes" id="UP000321039">
    <property type="component" value="Unassembled WGS sequence"/>
</dbReference>
<feature type="domain" description="HIT" evidence="2">
    <location>
        <begin position="39"/>
        <end position="106"/>
    </location>
</feature>
<sequence>MNNPAHSLHPRLLADSHLLGHLDGGTLLLSRNALLHWFILVPETELEDVLDLPAAQLPIVLADCRALSVFLKEELHYPKVNFAGLGNVVPQMHLHIVGRREGDACWPQPVWGNLPAGRPWQDDELVALKEGLAAHCGLVKS</sequence>
<reference evidence="3 4" key="1">
    <citation type="submission" date="2019-08" db="EMBL/GenBank/DDBJ databases">
        <title>Parahaliea maris sp. nov., isolated from the surface seawater.</title>
        <authorList>
            <person name="Liu Y."/>
        </authorList>
    </citation>
    <scope>NUCLEOTIDE SEQUENCE [LARGE SCALE GENOMIC DNA]</scope>
    <source>
        <strain evidence="3 4">HSLHS9</strain>
    </source>
</reference>
<proteinExistence type="predicted"/>
<evidence type="ECO:0000259" key="2">
    <source>
        <dbReference type="PROSITE" id="PS51084"/>
    </source>
</evidence>